<keyword evidence="1" id="KW-0812">Transmembrane</keyword>
<name>A0A6C0HWT8_9ZZZZ</name>
<keyword evidence="1" id="KW-0472">Membrane</keyword>
<feature type="transmembrane region" description="Helical" evidence="1">
    <location>
        <begin position="58"/>
        <end position="80"/>
    </location>
</feature>
<dbReference type="EMBL" id="MN740021">
    <property type="protein sequence ID" value="QHT84615.1"/>
    <property type="molecule type" value="Genomic_DNA"/>
</dbReference>
<evidence type="ECO:0000313" key="2">
    <source>
        <dbReference type="EMBL" id="QHT84615.1"/>
    </source>
</evidence>
<organism evidence="2">
    <name type="scientific">viral metagenome</name>
    <dbReference type="NCBI Taxonomy" id="1070528"/>
    <lineage>
        <taxon>unclassified sequences</taxon>
        <taxon>metagenomes</taxon>
        <taxon>organismal metagenomes</taxon>
    </lineage>
</organism>
<protein>
    <recommendedName>
        <fullName evidence="3">DUF4190 domain-containing protein</fullName>
    </recommendedName>
</protein>
<accession>A0A6C0HWT8</accession>
<reference evidence="2" key="1">
    <citation type="journal article" date="2020" name="Nature">
        <title>Giant virus diversity and host interactions through global metagenomics.</title>
        <authorList>
            <person name="Schulz F."/>
            <person name="Roux S."/>
            <person name="Paez-Espino D."/>
            <person name="Jungbluth S."/>
            <person name="Walsh D.A."/>
            <person name="Denef V.J."/>
            <person name="McMahon K.D."/>
            <person name="Konstantinidis K.T."/>
            <person name="Eloe-Fadrosh E.A."/>
            <person name="Kyrpides N.C."/>
            <person name="Woyke T."/>
        </authorList>
    </citation>
    <scope>NUCLEOTIDE SEQUENCE</scope>
    <source>
        <strain evidence="2">GVMAG-M-3300023184-177</strain>
    </source>
</reference>
<keyword evidence="1" id="KW-1133">Transmembrane helix</keyword>
<evidence type="ECO:0000256" key="1">
    <source>
        <dbReference type="SAM" id="Phobius"/>
    </source>
</evidence>
<feature type="transmembrane region" description="Helical" evidence="1">
    <location>
        <begin position="100"/>
        <end position="121"/>
    </location>
</feature>
<dbReference type="AlphaFoldDB" id="A0A6C0HWT8"/>
<feature type="transmembrane region" description="Helical" evidence="1">
    <location>
        <begin position="27"/>
        <end position="46"/>
    </location>
</feature>
<evidence type="ECO:0008006" key="3">
    <source>
        <dbReference type="Google" id="ProtNLM"/>
    </source>
</evidence>
<sequence length="133" mass="14920">MTSYSNNVNTNSLENYNDGNNMYRNSAVGMIITGIFPVVGVSFYYYTKKNLKDTLMYTSIYGIILGLVFSIIQGILWAVSKKNADAHPEKKTDGPVVYRNVFFANIAMLIISIIILFILIVTDKKNTQTSSEL</sequence>
<proteinExistence type="predicted"/>